<feature type="transmembrane region" description="Helical" evidence="8">
    <location>
        <begin position="12"/>
        <end position="35"/>
    </location>
</feature>
<dbReference type="Proteomes" id="UP000774750">
    <property type="component" value="Unassembled WGS sequence"/>
</dbReference>
<evidence type="ECO:0000256" key="4">
    <source>
        <dbReference type="ARBA" id="ARBA00022692"/>
    </source>
</evidence>
<dbReference type="AlphaFoldDB" id="A0A939BDG1"/>
<evidence type="ECO:0000256" key="1">
    <source>
        <dbReference type="ARBA" id="ARBA00004651"/>
    </source>
</evidence>
<evidence type="ECO:0000313" key="9">
    <source>
        <dbReference type="EMBL" id="MBM6919856.1"/>
    </source>
</evidence>
<keyword evidence="6 8" id="KW-1133">Transmembrane helix</keyword>
<name>A0A939BDG1_9FIRM</name>
<sequence length="173" mass="19265">MKNKQLQAVLKWSVYSLLLLAAYMLQTMPGFLTIFDAKPVFLVAVAVGVSMYENVLSSGIFCGIAGLLWDISSDRLFGFNGLILLLCGVTISVVCVYFLHTRMLNAVGFCAGTLLVQGVLDYLFCFLIWRYPGAYSVIYRQILPCAAYTVAVFPLIYLLIRKIAFSFHHAPRA</sequence>
<feature type="transmembrane region" description="Helical" evidence="8">
    <location>
        <begin position="76"/>
        <end position="100"/>
    </location>
</feature>
<accession>A0A939BDG1</accession>
<keyword evidence="10" id="KW-1185">Reference proteome</keyword>
<evidence type="ECO:0000256" key="2">
    <source>
        <dbReference type="ARBA" id="ARBA00007776"/>
    </source>
</evidence>
<comment type="similarity">
    <text evidence="2">Belongs to the MreD family.</text>
</comment>
<comment type="caution">
    <text evidence="9">The sequence shown here is derived from an EMBL/GenBank/DDBJ whole genome shotgun (WGS) entry which is preliminary data.</text>
</comment>
<keyword evidence="5" id="KW-0133">Cell shape</keyword>
<keyword evidence="7 8" id="KW-0472">Membrane</keyword>
<protein>
    <submittedName>
        <fullName evidence="9">Rod shape-determining protein MreD</fullName>
    </submittedName>
</protein>
<feature type="transmembrane region" description="Helical" evidence="8">
    <location>
        <begin position="141"/>
        <end position="160"/>
    </location>
</feature>
<reference evidence="9" key="2">
    <citation type="journal article" date="2021" name="Sci. Rep.">
        <title>The distribution of antibiotic resistance genes in chicken gut microbiota commensals.</title>
        <authorList>
            <person name="Juricova H."/>
            <person name="Matiasovicova J."/>
            <person name="Kubasova T."/>
            <person name="Cejkova D."/>
            <person name="Rychlik I."/>
        </authorList>
    </citation>
    <scope>NUCLEOTIDE SEQUENCE</scope>
    <source>
        <strain evidence="9">An559</strain>
    </source>
</reference>
<evidence type="ECO:0000256" key="3">
    <source>
        <dbReference type="ARBA" id="ARBA00022475"/>
    </source>
</evidence>
<dbReference type="EMBL" id="JACJKY010000002">
    <property type="protein sequence ID" value="MBM6919856.1"/>
    <property type="molecule type" value="Genomic_DNA"/>
</dbReference>
<dbReference type="GO" id="GO:0008360">
    <property type="term" value="P:regulation of cell shape"/>
    <property type="evidence" value="ECO:0007669"/>
    <property type="project" value="UniProtKB-KW"/>
</dbReference>
<comment type="subcellular location">
    <subcellularLocation>
        <location evidence="1">Cell membrane</location>
        <topology evidence="1">Multi-pass membrane protein</topology>
    </subcellularLocation>
</comment>
<dbReference type="GO" id="GO:0005886">
    <property type="term" value="C:plasma membrane"/>
    <property type="evidence" value="ECO:0007669"/>
    <property type="project" value="UniProtKB-SubCell"/>
</dbReference>
<dbReference type="RefSeq" id="WP_204444103.1">
    <property type="nucleotide sequence ID" value="NZ_JACJKY010000002.1"/>
</dbReference>
<keyword evidence="3" id="KW-1003">Cell membrane</keyword>
<reference evidence="9" key="1">
    <citation type="submission" date="2020-08" db="EMBL/GenBank/DDBJ databases">
        <authorList>
            <person name="Cejkova D."/>
            <person name="Kubasova T."/>
            <person name="Jahodarova E."/>
            <person name="Rychlik I."/>
        </authorList>
    </citation>
    <scope>NUCLEOTIDE SEQUENCE</scope>
    <source>
        <strain evidence="9">An559</strain>
    </source>
</reference>
<evidence type="ECO:0000313" key="10">
    <source>
        <dbReference type="Proteomes" id="UP000774750"/>
    </source>
</evidence>
<evidence type="ECO:0000256" key="6">
    <source>
        <dbReference type="ARBA" id="ARBA00022989"/>
    </source>
</evidence>
<dbReference type="InterPro" id="IPR007227">
    <property type="entry name" value="Cell_shape_determining_MreD"/>
</dbReference>
<evidence type="ECO:0000256" key="5">
    <source>
        <dbReference type="ARBA" id="ARBA00022960"/>
    </source>
</evidence>
<dbReference type="Pfam" id="PF04093">
    <property type="entry name" value="MreD"/>
    <property type="match status" value="1"/>
</dbReference>
<proteinExistence type="inferred from homology"/>
<organism evidence="9 10">
    <name type="scientific">Merdimmobilis hominis</name>
    <dbReference type="NCBI Taxonomy" id="2897707"/>
    <lineage>
        <taxon>Bacteria</taxon>
        <taxon>Bacillati</taxon>
        <taxon>Bacillota</taxon>
        <taxon>Clostridia</taxon>
        <taxon>Eubacteriales</taxon>
        <taxon>Oscillospiraceae</taxon>
        <taxon>Merdimmobilis</taxon>
    </lineage>
</organism>
<evidence type="ECO:0000256" key="7">
    <source>
        <dbReference type="ARBA" id="ARBA00023136"/>
    </source>
</evidence>
<keyword evidence="4 8" id="KW-0812">Transmembrane</keyword>
<feature type="transmembrane region" description="Helical" evidence="8">
    <location>
        <begin position="106"/>
        <end position="129"/>
    </location>
</feature>
<evidence type="ECO:0000256" key="8">
    <source>
        <dbReference type="SAM" id="Phobius"/>
    </source>
</evidence>
<gene>
    <name evidence="9" type="primary">mreD</name>
    <name evidence="9" type="ORF">H6A12_01585</name>
</gene>